<accession>A0A6C0BD42</accession>
<reference evidence="1" key="1">
    <citation type="journal article" date="2020" name="Nature">
        <title>Giant virus diversity and host interactions through global metagenomics.</title>
        <authorList>
            <person name="Schulz F."/>
            <person name="Roux S."/>
            <person name="Paez-Espino D."/>
            <person name="Jungbluth S."/>
            <person name="Walsh D.A."/>
            <person name="Denef V.J."/>
            <person name="McMahon K.D."/>
            <person name="Konstantinidis K.T."/>
            <person name="Eloe-Fadrosh E.A."/>
            <person name="Kyrpides N.C."/>
            <person name="Woyke T."/>
        </authorList>
    </citation>
    <scope>NUCLEOTIDE SEQUENCE</scope>
    <source>
        <strain evidence="1">GVMAG-M-3300010160-4</strain>
    </source>
</reference>
<organism evidence="1">
    <name type="scientific">viral metagenome</name>
    <dbReference type="NCBI Taxonomy" id="1070528"/>
    <lineage>
        <taxon>unclassified sequences</taxon>
        <taxon>metagenomes</taxon>
        <taxon>organismal metagenomes</taxon>
    </lineage>
</organism>
<evidence type="ECO:0000313" key="1">
    <source>
        <dbReference type="EMBL" id="QHS89970.1"/>
    </source>
</evidence>
<sequence length="267" mass="30866">MQEGDYSKMESSFTLTFSDCIKSYLGSEVIGQKSSTGISNENILLIYQMFPNNCEIYNLKDMLPPTIRDFPDVLVLVIRNFINDISNELLKVLTSNESLNDKYITGISWDRFKYRGINLVETKQKYNLIFCDLQDGYKRDSDIINGVATIYNSLRIQPLNYLENFIQSIIPGRYFIEGNCYYDNKKCYTSMCRDKERKKAIGIRLGCDFPLNFRWYHGTIQCSSTKSIILKHGDIFIMSELATGNMKEKITKLYLKHSEGTHGNSLK</sequence>
<name>A0A6C0BD42_9ZZZZ</name>
<proteinExistence type="predicted"/>
<dbReference type="AlphaFoldDB" id="A0A6C0BD42"/>
<protein>
    <submittedName>
        <fullName evidence="1">Uncharacterized protein</fullName>
    </submittedName>
</protein>
<dbReference type="EMBL" id="MN739122">
    <property type="protein sequence ID" value="QHS89970.1"/>
    <property type="molecule type" value="Genomic_DNA"/>
</dbReference>